<comment type="caution">
    <text evidence="10">The sequence shown here is derived from an EMBL/GenBank/DDBJ whole genome shotgun (WGS) entry which is preliminary data.</text>
</comment>
<keyword evidence="3 6" id="KW-0285">Flavoprotein</keyword>
<comment type="cofactor">
    <cofactor evidence="1 6">
        <name>FAD</name>
        <dbReference type="ChEBI" id="CHEBI:57692"/>
    </cofactor>
</comment>
<evidence type="ECO:0000256" key="5">
    <source>
        <dbReference type="ARBA" id="ARBA00023002"/>
    </source>
</evidence>
<proteinExistence type="inferred from homology"/>
<name>A0AAE0GNY6_9CHLO</name>
<feature type="domain" description="Acyl-CoA dehydrogenase/oxidase C-terminal" evidence="7">
    <location>
        <begin position="259"/>
        <end position="416"/>
    </location>
</feature>
<dbReference type="AlphaFoldDB" id="A0AAE0GNY6"/>
<dbReference type="InterPro" id="IPR009100">
    <property type="entry name" value="AcylCoA_DH/oxidase_NM_dom_sf"/>
</dbReference>
<dbReference type="Pfam" id="PF00441">
    <property type="entry name" value="Acyl-CoA_dh_1"/>
    <property type="match status" value="1"/>
</dbReference>
<dbReference type="PANTHER" id="PTHR48083:SF28">
    <property type="entry name" value="ACYL-COA DEHYDROGENASE FAMILY PROTEIN (AFU_ORTHOLOGUE AFUA_6G10880)-RELATED"/>
    <property type="match status" value="1"/>
</dbReference>
<evidence type="ECO:0000313" key="11">
    <source>
        <dbReference type="Proteomes" id="UP001190700"/>
    </source>
</evidence>
<dbReference type="SUPFAM" id="SSF47203">
    <property type="entry name" value="Acyl-CoA dehydrogenase C-terminal domain-like"/>
    <property type="match status" value="1"/>
</dbReference>
<dbReference type="InterPro" id="IPR006091">
    <property type="entry name" value="Acyl-CoA_Oxase/DH_mid-dom"/>
</dbReference>
<accession>A0AAE0GNY6</accession>
<keyword evidence="4 6" id="KW-0274">FAD</keyword>
<evidence type="ECO:0000259" key="9">
    <source>
        <dbReference type="Pfam" id="PF02771"/>
    </source>
</evidence>
<dbReference type="Gene3D" id="2.40.110.10">
    <property type="entry name" value="Butyryl-CoA Dehydrogenase, subunit A, domain 2"/>
    <property type="match status" value="1"/>
</dbReference>
<reference evidence="10 11" key="1">
    <citation type="journal article" date="2015" name="Genome Biol. Evol.">
        <title>Comparative Genomics of a Bacterivorous Green Alga Reveals Evolutionary Causalities and Consequences of Phago-Mixotrophic Mode of Nutrition.</title>
        <authorList>
            <person name="Burns J.A."/>
            <person name="Paasch A."/>
            <person name="Narechania A."/>
            <person name="Kim E."/>
        </authorList>
    </citation>
    <scope>NUCLEOTIDE SEQUENCE [LARGE SCALE GENOMIC DNA]</scope>
    <source>
        <strain evidence="10 11">PLY_AMNH</strain>
    </source>
</reference>
<dbReference type="FunFam" id="2.40.110.10:FF:000002">
    <property type="entry name" value="Acyl-CoA dehydrogenase fadE12"/>
    <property type="match status" value="1"/>
</dbReference>
<dbReference type="GO" id="GO:0003995">
    <property type="term" value="F:acyl-CoA dehydrogenase activity"/>
    <property type="evidence" value="ECO:0007669"/>
    <property type="project" value="InterPro"/>
</dbReference>
<evidence type="ECO:0000256" key="2">
    <source>
        <dbReference type="ARBA" id="ARBA00009347"/>
    </source>
</evidence>
<dbReference type="InterPro" id="IPR046373">
    <property type="entry name" value="Acyl-CoA_Oxase/DH_mid-dom_sf"/>
</dbReference>
<evidence type="ECO:0000256" key="4">
    <source>
        <dbReference type="ARBA" id="ARBA00022827"/>
    </source>
</evidence>
<gene>
    <name evidence="10" type="ORF">CYMTET_10710</name>
</gene>
<dbReference type="GO" id="GO:0005737">
    <property type="term" value="C:cytoplasm"/>
    <property type="evidence" value="ECO:0007669"/>
    <property type="project" value="TreeGrafter"/>
</dbReference>
<dbReference type="Pfam" id="PF02771">
    <property type="entry name" value="Acyl-CoA_dh_N"/>
    <property type="match status" value="1"/>
</dbReference>
<evidence type="ECO:0000256" key="3">
    <source>
        <dbReference type="ARBA" id="ARBA00022630"/>
    </source>
</evidence>
<dbReference type="InterPro" id="IPR013786">
    <property type="entry name" value="AcylCoA_DH/ox_N"/>
</dbReference>
<evidence type="ECO:0008006" key="12">
    <source>
        <dbReference type="Google" id="ProtNLM"/>
    </source>
</evidence>
<dbReference type="Gene3D" id="1.10.540.10">
    <property type="entry name" value="Acyl-CoA dehydrogenase/oxidase, N-terminal domain"/>
    <property type="match status" value="1"/>
</dbReference>
<dbReference type="InterPro" id="IPR037069">
    <property type="entry name" value="AcylCoA_DH/ox_N_sf"/>
</dbReference>
<dbReference type="InterPro" id="IPR036250">
    <property type="entry name" value="AcylCo_DH-like_C"/>
</dbReference>
<dbReference type="InterPro" id="IPR009075">
    <property type="entry name" value="AcylCo_DH/oxidase_C"/>
</dbReference>
<dbReference type="InterPro" id="IPR050741">
    <property type="entry name" value="Acyl-CoA_dehydrogenase"/>
</dbReference>
<organism evidence="10 11">
    <name type="scientific">Cymbomonas tetramitiformis</name>
    <dbReference type="NCBI Taxonomy" id="36881"/>
    <lineage>
        <taxon>Eukaryota</taxon>
        <taxon>Viridiplantae</taxon>
        <taxon>Chlorophyta</taxon>
        <taxon>Pyramimonadophyceae</taxon>
        <taxon>Pyramimonadales</taxon>
        <taxon>Pyramimonadaceae</taxon>
        <taxon>Cymbomonas</taxon>
    </lineage>
</organism>
<dbReference type="GO" id="GO:0033539">
    <property type="term" value="P:fatty acid beta-oxidation using acyl-CoA dehydrogenase"/>
    <property type="evidence" value="ECO:0007669"/>
    <property type="project" value="TreeGrafter"/>
</dbReference>
<dbReference type="PANTHER" id="PTHR48083">
    <property type="entry name" value="MEDIUM-CHAIN SPECIFIC ACYL-COA DEHYDROGENASE, MITOCHONDRIAL-RELATED"/>
    <property type="match status" value="1"/>
</dbReference>
<feature type="domain" description="Acyl-CoA oxidase/dehydrogenase middle" evidence="8">
    <location>
        <begin position="152"/>
        <end position="247"/>
    </location>
</feature>
<keyword evidence="5 6" id="KW-0560">Oxidoreductase</keyword>
<evidence type="ECO:0000259" key="8">
    <source>
        <dbReference type="Pfam" id="PF02770"/>
    </source>
</evidence>
<dbReference type="Pfam" id="PF02770">
    <property type="entry name" value="Acyl-CoA_dh_M"/>
    <property type="match status" value="1"/>
</dbReference>
<dbReference type="InterPro" id="IPR006089">
    <property type="entry name" value="Acyl-CoA_DH_CS"/>
</dbReference>
<dbReference type="SUPFAM" id="SSF56645">
    <property type="entry name" value="Acyl-CoA dehydrogenase NM domain-like"/>
    <property type="match status" value="1"/>
</dbReference>
<comment type="similarity">
    <text evidence="2 6">Belongs to the acyl-CoA dehydrogenase family.</text>
</comment>
<protein>
    <recommendedName>
        <fullName evidence="12">Acyl-CoA dehydrogenase</fullName>
    </recommendedName>
</protein>
<keyword evidence="11" id="KW-1185">Reference proteome</keyword>
<sequence length="422" mass="47199">MANNETYGDGLPFGDPNWYRRYNSPYYKETHRVWREKVRKFVDEELTPYCTKWDEQKRLPREVFTKAYEAGLLPGVVGAPWPTEYAGPGPEDYDYFHELILVDEICRCGSGGVVWGLVEGLQIGLPPVLHFGSKSLKDRVAPDCLQGKAVICLCISEPYAGSDVAALRCTAVKDPTGSHYVVNGEKKWITNGMFADYFTVAVRTGGPGNKGLSMLLLDKSMPGIECTQMQCTGVWASGTAYVTFTDVKVPVENLIGVENNGFKQIMYNFNHERWGFIVQANRFARVCLEESVRYAAKRKTFGKKLVDHPVIRWKIAEMARQVECTHAMLETLTYQMCTMSTKDANELLGGDTALIKVQATKTFEYCAREAAQIFGGASYVRGGQGEKVERLQREVRAYAIPGGSEEILLDLGARQAIRNSKL</sequence>
<dbReference type="Proteomes" id="UP001190700">
    <property type="component" value="Unassembled WGS sequence"/>
</dbReference>
<evidence type="ECO:0000256" key="1">
    <source>
        <dbReference type="ARBA" id="ARBA00001974"/>
    </source>
</evidence>
<feature type="domain" description="Acyl-CoA dehydrogenase/oxidase N-terminal" evidence="9">
    <location>
        <begin position="29"/>
        <end position="148"/>
    </location>
</feature>
<dbReference type="PROSITE" id="PS00072">
    <property type="entry name" value="ACYL_COA_DH_1"/>
    <property type="match status" value="1"/>
</dbReference>
<evidence type="ECO:0000256" key="6">
    <source>
        <dbReference type="RuleBase" id="RU362125"/>
    </source>
</evidence>
<evidence type="ECO:0000313" key="10">
    <source>
        <dbReference type="EMBL" id="KAK3281502.1"/>
    </source>
</evidence>
<dbReference type="EMBL" id="LGRX02003818">
    <property type="protein sequence ID" value="KAK3281502.1"/>
    <property type="molecule type" value="Genomic_DNA"/>
</dbReference>
<dbReference type="GO" id="GO:0050660">
    <property type="term" value="F:flavin adenine dinucleotide binding"/>
    <property type="evidence" value="ECO:0007669"/>
    <property type="project" value="InterPro"/>
</dbReference>
<dbReference type="Gene3D" id="1.20.140.10">
    <property type="entry name" value="Butyryl-CoA Dehydrogenase, subunit A, domain 3"/>
    <property type="match status" value="1"/>
</dbReference>
<evidence type="ECO:0000259" key="7">
    <source>
        <dbReference type="Pfam" id="PF00441"/>
    </source>
</evidence>